<reference evidence="16 17" key="1">
    <citation type="submission" date="2015-09" db="EMBL/GenBank/DDBJ databases">
        <title>Exploring papillomavirus diversity in European mammals.</title>
        <authorList>
            <person name="Mengual-Chulia B."/>
            <person name="Wibbelt G."/>
            <person name="Gottschling M."/>
            <person name="Bravo I.G."/>
        </authorList>
    </citation>
    <scope>NUCLEOTIDE SEQUENCE [LARGE SCALE GENOMIC DNA]</scope>
    <source>
        <strain evidence="16">IZW 39/08</strain>
    </source>
</reference>
<dbReference type="InterPro" id="IPR042503">
    <property type="entry name" value="Regulatory_protein_E2_N_1"/>
</dbReference>
<evidence type="ECO:0000256" key="10">
    <source>
        <dbReference type="ARBA" id="ARBA00023159"/>
    </source>
</evidence>
<dbReference type="GO" id="GO:0006351">
    <property type="term" value="P:DNA-templated transcription"/>
    <property type="evidence" value="ECO:0007669"/>
    <property type="project" value="UniProtKB-UniRule"/>
</dbReference>
<gene>
    <name evidence="12 16" type="primary">E2</name>
</gene>
<feature type="compositionally biased region" description="Low complexity" evidence="13">
    <location>
        <begin position="247"/>
        <end position="262"/>
    </location>
</feature>
<dbReference type="InterPro" id="IPR000427">
    <property type="entry name" value="Papillomavirus_E2_C"/>
</dbReference>
<dbReference type="InterPro" id="IPR001866">
    <property type="entry name" value="PPV_E2_N"/>
</dbReference>
<feature type="region of interest" description="DNA-binding domain" evidence="12">
    <location>
        <begin position="332"/>
        <end position="417"/>
    </location>
</feature>
<comment type="PTM">
    <text evidence="12">Phosphorylated.</text>
</comment>
<evidence type="ECO:0000256" key="3">
    <source>
        <dbReference type="ARBA" id="ARBA00022491"/>
    </source>
</evidence>
<dbReference type="InterPro" id="IPR012677">
    <property type="entry name" value="Nucleotide-bd_a/b_plait_sf"/>
</dbReference>
<comment type="subunit">
    <text evidence="12">Binds DNA as homodimer. Interacts with protein E1; this interaction greatly increases E1 DNA-binding activity. Interacts with protein L1; this interaction enhances E2-dependent replication and transcription activation. Interacts with protein L2; this interaction inhibits E2 transcriptional activity but not DNA replication function E2. Interacts with protein E7; this interaction inhibits E7 oncogenic activity. Interacts with host TAF1; this interaction modulates E2-dependent transcriptional regulation. Interacts with host BRD4; this interaction mediates E2 transcriptional activation function. Additionally, the interaction with host BRD4 on mitotic chromosomes mediates tethering of the viral genome. Interacts with host TOPBP1; this interaction is required for optimal viral DNA replication.</text>
</comment>
<keyword evidence="5 12" id="KW-0597">Phosphoprotein</keyword>
<dbReference type="InterPro" id="IPR035975">
    <property type="entry name" value="E2/EBNA1_C_sf"/>
</dbReference>
<dbReference type="Gene3D" id="1.10.287.30">
    <property type="entry name" value="E2 (early) protein, N terminal domain, subdomain 1"/>
    <property type="match status" value="1"/>
</dbReference>
<feature type="domain" description="Papillomavirus E2 C-terminal" evidence="15">
    <location>
        <begin position="336"/>
        <end position="414"/>
    </location>
</feature>
<dbReference type="GO" id="GO:0003700">
    <property type="term" value="F:DNA-binding transcription factor activity"/>
    <property type="evidence" value="ECO:0007669"/>
    <property type="project" value="UniProtKB-UniRule"/>
</dbReference>
<protein>
    <recommendedName>
        <fullName evidence="12">Regulatory protein E2</fullName>
    </recommendedName>
</protein>
<evidence type="ECO:0000256" key="9">
    <source>
        <dbReference type="ARBA" id="ARBA00023125"/>
    </source>
</evidence>
<keyword evidence="6 12" id="KW-1048">Host nucleus</keyword>
<dbReference type="InterPro" id="IPR036050">
    <property type="entry name" value="Regulatory_protein_E2_N"/>
</dbReference>
<keyword evidence="7 12" id="KW-0235">DNA replication</keyword>
<comment type="function">
    <text evidence="12">Plays a role in the initiation of viral DNA replication. A dimer of E2 interacts with a dimer of E1 in order to improve specificity of E1 DNA binding activity. Once the complex recognizes and binds DNA at specific sites, the E2 dimer is removed from DNA. E2 also regulates viral transcription through binding to the E2RE response element (5'-ACCNNNNNNGGT-3') present in multiple copies in the regulatory regions of the viral genome. Activates or represses transcription depending on E2RE's position with regards to proximal promoter elements including the TATA-box. Repression occurs by sterically hindering the assembly of the transcription initiation complex.</text>
</comment>
<evidence type="ECO:0000313" key="16">
    <source>
        <dbReference type="EMBL" id="AOS89497.1"/>
    </source>
</evidence>
<evidence type="ECO:0000256" key="6">
    <source>
        <dbReference type="ARBA" id="ARBA00022562"/>
    </source>
</evidence>
<dbReference type="Pfam" id="PF00511">
    <property type="entry name" value="PPV_E2_C"/>
    <property type="match status" value="1"/>
</dbReference>
<sequence length="417" mass="45625">MAAAERLSALLAAQMQHIENDSQSLTDHIHFWRAVRQEQVLLHAARKHNLRAVGMWPVPTAATSAVKAKQAITMELLLTSLLKTDWGRDPWTLSEASWERLQAPPKYFLKKEPKVIEVIYDNDSSNRVWYTVYGTCLSQTADGWFATKCEADNTGCYVKNMNGEKDYYVRFEEDAVKFSTTGTWEVLNPTVSSSSSPDRVDGQPPSLEAENLGTNTPQTGSPQRGRPAGGGSARKRSAPYTTAALPDSPSGSSTGDSDCGGSRCAKRLRGCSSTRGSGDLVCLPALPPCAGNVSQSLAQLAEASLCSLQTPDSTQRGVGEGSLPTLEQQTENPVYCLIFCGNVNDVKCLRWRFKKHHKGKYTDCTTTYQHVGDSGNERKGPAMIMVTFSCRNQRDNFANSAKYPPGVTCKKYTMLAE</sequence>
<comment type="similarity">
    <text evidence="12">Belongs to the papillomaviridae E2 protein family.</text>
</comment>
<feature type="compositionally biased region" description="Polar residues" evidence="13">
    <location>
        <begin position="212"/>
        <end position="222"/>
    </location>
</feature>
<dbReference type="GO" id="GO:0006275">
    <property type="term" value="P:regulation of DNA replication"/>
    <property type="evidence" value="ECO:0007669"/>
    <property type="project" value="UniProtKB-UniRule"/>
</dbReference>
<keyword evidence="8 12" id="KW-0805">Transcription regulation</keyword>
<evidence type="ECO:0000256" key="7">
    <source>
        <dbReference type="ARBA" id="ARBA00022705"/>
    </source>
</evidence>
<keyword evidence="9 12" id="KW-0238">DNA-binding</keyword>
<comment type="subcellular location">
    <subcellularLocation>
        <location evidence="1 12">Host nucleus</location>
    </subcellularLocation>
</comment>
<evidence type="ECO:0000259" key="15">
    <source>
        <dbReference type="Pfam" id="PF00511"/>
    </source>
</evidence>
<dbReference type="GO" id="GO:0000166">
    <property type="term" value="F:nucleotide binding"/>
    <property type="evidence" value="ECO:0007669"/>
    <property type="project" value="UniProtKB-UniRule"/>
</dbReference>
<name>A0A2R2Z1A9_9PAPI</name>
<feature type="region of interest" description="Disordered" evidence="13">
    <location>
        <begin position="187"/>
        <end position="262"/>
    </location>
</feature>
<dbReference type="Gene3D" id="2.170.200.10">
    <property type="entry name" value="Papillomavirus E2 early protein domain"/>
    <property type="match status" value="1"/>
</dbReference>
<keyword evidence="3 12" id="KW-0678">Repressor</keyword>
<dbReference type="HAMAP" id="MF_04001">
    <property type="entry name" value="PPV_E2"/>
    <property type="match status" value="1"/>
</dbReference>
<dbReference type="KEGG" id="vg:41700661"/>
<dbReference type="SUPFAM" id="SSF54957">
    <property type="entry name" value="Viral DNA-binding domain"/>
    <property type="match status" value="1"/>
</dbReference>
<evidence type="ECO:0000256" key="4">
    <source>
        <dbReference type="ARBA" id="ARBA00022518"/>
    </source>
</evidence>
<dbReference type="InterPro" id="IPR042504">
    <property type="entry name" value="Regulatory_protein_E2_N_2"/>
</dbReference>
<organism evidence="16 17">
    <name type="scientific">Rusa timorensis papillomavirus type 2</name>
    <dbReference type="NCBI Taxonomy" id="1905556"/>
    <lineage>
        <taxon>Viruses</taxon>
        <taxon>Monodnaviria</taxon>
        <taxon>Shotokuvirae</taxon>
        <taxon>Cossaviricota</taxon>
        <taxon>Papovaviricetes</taxon>
        <taxon>Zurhausenvirales</taxon>
        <taxon>Papillomaviridae</taxon>
    </lineage>
</organism>
<comment type="caution">
    <text evidence="12">Lacks conserved residue(s) required for the propagation of feature annotation.</text>
</comment>
<evidence type="ECO:0000256" key="2">
    <source>
        <dbReference type="ARBA" id="ARBA00007794"/>
    </source>
</evidence>
<dbReference type="GO" id="GO:0039693">
    <property type="term" value="P:viral DNA genome replication"/>
    <property type="evidence" value="ECO:0007669"/>
    <property type="project" value="UniProtKB-UniRule"/>
</dbReference>
<dbReference type="Pfam" id="PF00508">
    <property type="entry name" value="PPV_E2_N"/>
    <property type="match status" value="1"/>
</dbReference>
<dbReference type="GO" id="GO:0006260">
    <property type="term" value="P:DNA replication"/>
    <property type="evidence" value="ECO:0007669"/>
    <property type="project" value="UniProtKB-KW"/>
</dbReference>
<dbReference type="OrthoDB" id="15886at10239"/>
<evidence type="ECO:0000256" key="8">
    <source>
        <dbReference type="ARBA" id="ARBA00023015"/>
    </source>
</evidence>
<dbReference type="InterPro" id="IPR033668">
    <property type="entry name" value="Reg_prot_E2"/>
</dbReference>
<comment type="similarity">
    <text evidence="2">Belongs to the papillomaviridae E8^E2C protein family.</text>
</comment>
<evidence type="ECO:0000256" key="1">
    <source>
        <dbReference type="ARBA" id="ARBA00004147"/>
    </source>
</evidence>
<dbReference type="GO" id="GO:0042025">
    <property type="term" value="C:host cell nucleus"/>
    <property type="evidence" value="ECO:0007669"/>
    <property type="project" value="UniProtKB-SubCell"/>
</dbReference>
<keyword evidence="10 12" id="KW-0010">Activator</keyword>
<dbReference type="RefSeq" id="YP_009553360.1">
    <property type="nucleotide sequence ID" value="NC_040785.1"/>
</dbReference>
<evidence type="ECO:0000313" key="17">
    <source>
        <dbReference type="Proteomes" id="UP000290390"/>
    </source>
</evidence>
<keyword evidence="4 12" id="KW-0244">Early protein</keyword>
<feature type="compositionally biased region" description="Polar residues" evidence="13">
    <location>
        <begin position="187"/>
        <end position="197"/>
    </location>
</feature>
<evidence type="ECO:0000256" key="13">
    <source>
        <dbReference type="SAM" id="MobiDB-lite"/>
    </source>
</evidence>
<proteinExistence type="inferred from homology"/>
<keyword evidence="11 12" id="KW-0804">Transcription</keyword>
<dbReference type="EMBL" id="KT852571">
    <property type="protein sequence ID" value="AOS89497.1"/>
    <property type="molecule type" value="Genomic_DNA"/>
</dbReference>
<dbReference type="SUPFAM" id="SSF51332">
    <property type="entry name" value="E2 regulatory, transactivation domain"/>
    <property type="match status" value="1"/>
</dbReference>
<feature type="domain" description="Papillomavirus E2 N-terminal" evidence="14">
    <location>
        <begin position="3"/>
        <end position="189"/>
    </location>
</feature>
<dbReference type="GO" id="GO:0003677">
    <property type="term" value="F:DNA binding"/>
    <property type="evidence" value="ECO:0007669"/>
    <property type="project" value="UniProtKB-UniRule"/>
</dbReference>
<evidence type="ECO:0000259" key="14">
    <source>
        <dbReference type="Pfam" id="PF00508"/>
    </source>
</evidence>
<evidence type="ECO:0000256" key="5">
    <source>
        <dbReference type="ARBA" id="ARBA00022553"/>
    </source>
</evidence>
<evidence type="ECO:0000256" key="12">
    <source>
        <dbReference type="HAMAP-Rule" id="MF_04001"/>
    </source>
</evidence>
<dbReference type="Proteomes" id="UP000290390">
    <property type="component" value="Genome"/>
</dbReference>
<dbReference type="Gene3D" id="3.30.70.330">
    <property type="match status" value="1"/>
</dbReference>
<dbReference type="GeneID" id="41700661"/>
<accession>A0A2R2Z1A9</accession>
<evidence type="ECO:0000256" key="11">
    <source>
        <dbReference type="ARBA" id="ARBA00023163"/>
    </source>
</evidence>